<evidence type="ECO:0000313" key="1">
    <source>
        <dbReference type="EMBL" id="RZT59330.1"/>
    </source>
</evidence>
<dbReference type="OrthoDB" id="5196439at2"/>
<reference evidence="1 2" key="1">
    <citation type="journal article" date="2015" name="Stand. Genomic Sci.">
        <title>Genomic Encyclopedia of Bacterial and Archaeal Type Strains, Phase III: the genomes of soil and plant-associated and newly described type strains.</title>
        <authorList>
            <person name="Whitman W.B."/>
            <person name="Woyke T."/>
            <person name="Klenk H.P."/>
            <person name="Zhou Y."/>
            <person name="Lilburn T.G."/>
            <person name="Beck B.J."/>
            <person name="De Vos P."/>
            <person name="Vandamme P."/>
            <person name="Eisen J.A."/>
            <person name="Garrity G."/>
            <person name="Hugenholtz P."/>
            <person name="Kyrpides N.C."/>
        </authorList>
    </citation>
    <scope>NUCLEOTIDE SEQUENCE [LARGE SCALE GENOMIC DNA]</scope>
    <source>
        <strain evidence="1 2">AC4r</strain>
    </source>
</reference>
<dbReference type="EMBL" id="SGXT01000016">
    <property type="protein sequence ID" value="RZT59330.1"/>
    <property type="molecule type" value="Genomic_DNA"/>
</dbReference>
<organism evidence="1 2">
    <name type="scientific">Microcella alkaliphila</name>
    <dbReference type="NCBI Taxonomy" id="279828"/>
    <lineage>
        <taxon>Bacteria</taxon>
        <taxon>Bacillati</taxon>
        <taxon>Actinomycetota</taxon>
        <taxon>Actinomycetes</taxon>
        <taxon>Micrococcales</taxon>
        <taxon>Microbacteriaceae</taxon>
        <taxon>Microcella</taxon>
    </lineage>
</organism>
<proteinExistence type="predicted"/>
<dbReference type="RefSeq" id="WP_130283367.1">
    <property type="nucleotide sequence ID" value="NZ_SGXT01000016.1"/>
</dbReference>
<gene>
    <name evidence="1" type="ORF">EV140_1935</name>
</gene>
<keyword evidence="2" id="KW-1185">Reference proteome</keyword>
<dbReference type="AlphaFoldDB" id="A0A4Q7TI10"/>
<accession>A0A4Q7TI10</accession>
<protein>
    <submittedName>
        <fullName evidence="1">Uncharacterized protein</fullName>
    </submittedName>
</protein>
<sequence length="95" mass="10039">MKVSARVDVVIADETPIQPPPTRVIVIAPTKEAGQDAVSNMTDAVEVVAIVTPRSPHAARGTLADEIIEVEGLTDEQLEALRDEAAPALATTQEK</sequence>
<evidence type="ECO:0000313" key="2">
    <source>
        <dbReference type="Proteomes" id="UP000292408"/>
    </source>
</evidence>
<name>A0A4Q7TI10_9MICO</name>
<dbReference type="Proteomes" id="UP000292408">
    <property type="component" value="Unassembled WGS sequence"/>
</dbReference>
<comment type="caution">
    <text evidence="1">The sequence shown here is derived from an EMBL/GenBank/DDBJ whole genome shotgun (WGS) entry which is preliminary data.</text>
</comment>